<sequence>MRWLMLYARSRQAPASAAALTLILLVVWALTRGEEGLAAGPRIAALVLAAGVAAAAAGLGGPDVALERTAAIRWAPRRAAHILLIGTLIGAGLMASQAAGSELAPAAFIIRDSAGMAGLAGLGAAVCGASHAWVPLLGWVAFALFVPAPTGITGRIAGWPLLPPGTAAGTWTALILLIAGTVLYAAAGPKR</sequence>
<name>A0A2J7YQK5_STRMQ</name>
<evidence type="ECO:0000256" key="1">
    <source>
        <dbReference type="SAM" id="Phobius"/>
    </source>
</evidence>
<feature type="transmembrane region" description="Helical" evidence="1">
    <location>
        <begin position="82"/>
        <end position="100"/>
    </location>
</feature>
<evidence type="ECO:0000313" key="3">
    <source>
        <dbReference type="Proteomes" id="UP000236520"/>
    </source>
</evidence>
<comment type="caution">
    <text evidence="2">The sequence shown here is derived from an EMBL/GenBank/DDBJ whole genome shotgun (WGS) entry which is preliminary data.</text>
</comment>
<organism evidence="2 3">
    <name type="scientific">Streptomyces malaysiensis</name>
    <dbReference type="NCBI Taxonomy" id="92644"/>
    <lineage>
        <taxon>Bacteria</taxon>
        <taxon>Bacillati</taxon>
        <taxon>Actinomycetota</taxon>
        <taxon>Actinomycetes</taxon>
        <taxon>Kitasatosporales</taxon>
        <taxon>Streptomycetaceae</taxon>
        <taxon>Streptomyces</taxon>
        <taxon>Streptomyces violaceusniger group</taxon>
    </lineage>
</organism>
<feature type="transmembrane region" description="Helical" evidence="1">
    <location>
        <begin position="106"/>
        <end position="129"/>
    </location>
</feature>
<reference evidence="2 3" key="1">
    <citation type="submission" date="2015-09" db="EMBL/GenBank/DDBJ databases">
        <title>Genome sequence, genome mining and natural product profiling of a biocontrol bacterium Streptomyces malaysiensis F913.</title>
        <authorList>
            <person name="Xu Y."/>
            <person name="Wei J."/>
            <person name="Xie J."/>
            <person name="Li T."/>
            <person name="Zhou Z."/>
        </authorList>
    </citation>
    <scope>NUCLEOTIDE SEQUENCE [LARGE SCALE GENOMIC DNA]</scope>
    <source>
        <strain evidence="2 3">F913</strain>
    </source>
</reference>
<dbReference type="Proteomes" id="UP000236520">
    <property type="component" value="Unassembled WGS sequence"/>
</dbReference>
<evidence type="ECO:0000313" key="2">
    <source>
        <dbReference type="EMBL" id="PNG90284.1"/>
    </source>
</evidence>
<keyword evidence="1" id="KW-0812">Transmembrane</keyword>
<feature type="transmembrane region" description="Helical" evidence="1">
    <location>
        <begin position="168"/>
        <end position="187"/>
    </location>
</feature>
<protein>
    <submittedName>
        <fullName evidence="2">Uncharacterized protein</fullName>
    </submittedName>
</protein>
<gene>
    <name evidence="2" type="ORF">SMF913_25749</name>
</gene>
<keyword evidence="3" id="KW-1185">Reference proteome</keyword>
<keyword evidence="1" id="KW-1133">Transmembrane helix</keyword>
<accession>A0A2J7YQK5</accession>
<keyword evidence="1" id="KW-0472">Membrane</keyword>
<feature type="transmembrane region" description="Helical" evidence="1">
    <location>
        <begin position="43"/>
        <end position="61"/>
    </location>
</feature>
<proteinExistence type="predicted"/>
<dbReference type="AlphaFoldDB" id="A0A2J7YQK5"/>
<dbReference type="RefSeq" id="WP_102936099.1">
    <property type="nucleotide sequence ID" value="NZ_LJIW01000002.1"/>
</dbReference>
<dbReference type="EMBL" id="LJIW01000002">
    <property type="protein sequence ID" value="PNG90284.1"/>
    <property type="molecule type" value="Genomic_DNA"/>
</dbReference>
<feature type="transmembrane region" description="Helical" evidence="1">
    <location>
        <begin position="136"/>
        <end position="156"/>
    </location>
</feature>